<evidence type="ECO:0000256" key="4">
    <source>
        <dbReference type="ARBA" id="ARBA00022771"/>
    </source>
</evidence>
<name>A0A8C9S091_SCLFO</name>
<evidence type="ECO:0000313" key="11">
    <source>
        <dbReference type="Ensembl" id="ENSSFOP00015024565.1"/>
    </source>
</evidence>
<evidence type="ECO:0000256" key="9">
    <source>
        <dbReference type="SAM" id="Phobius"/>
    </source>
</evidence>
<evidence type="ECO:0000256" key="8">
    <source>
        <dbReference type="PROSITE-ProRule" id="PRU00175"/>
    </source>
</evidence>
<evidence type="ECO:0000256" key="6">
    <source>
        <dbReference type="ARBA" id="ARBA00030086"/>
    </source>
</evidence>
<keyword evidence="3" id="KW-0479">Metal-binding</keyword>
<evidence type="ECO:0000256" key="5">
    <source>
        <dbReference type="ARBA" id="ARBA00022833"/>
    </source>
</evidence>
<keyword evidence="9" id="KW-1133">Transmembrane helix</keyword>
<dbReference type="InterPro" id="IPR001841">
    <property type="entry name" value="Znf_RING"/>
</dbReference>
<evidence type="ECO:0000256" key="3">
    <source>
        <dbReference type="ARBA" id="ARBA00022723"/>
    </source>
</evidence>
<dbReference type="KEGG" id="sfm:108926096"/>
<keyword evidence="4 8" id="KW-0863">Zinc-finger</keyword>
<evidence type="ECO:0000259" key="10">
    <source>
        <dbReference type="PROSITE" id="PS50089"/>
    </source>
</evidence>
<protein>
    <recommendedName>
        <fullName evidence="2">E3 ubiquitin-protein ligase RNF182</fullName>
    </recommendedName>
    <alternativeName>
        <fullName evidence="7">RING finger protein 182</fullName>
    </alternativeName>
    <alternativeName>
        <fullName evidence="6">RING-type E3 ubiquitin transferase RNF182</fullName>
    </alternativeName>
</protein>
<evidence type="ECO:0000256" key="1">
    <source>
        <dbReference type="ARBA" id="ARBA00011482"/>
    </source>
</evidence>
<dbReference type="InterPro" id="IPR042285">
    <property type="entry name" value="RNF182"/>
</dbReference>
<dbReference type="GO" id="GO:0016567">
    <property type="term" value="P:protein ubiquitination"/>
    <property type="evidence" value="ECO:0007669"/>
    <property type="project" value="UniProtKB-UniPathway"/>
</dbReference>
<dbReference type="GeneTree" id="ENSGT00730000111020"/>
<dbReference type="PROSITE" id="PS00518">
    <property type="entry name" value="ZF_RING_1"/>
    <property type="match status" value="1"/>
</dbReference>
<comment type="subunit">
    <text evidence="1">Interacts with ATP6V0C.</text>
</comment>
<accession>A0A8C9S091</accession>
<reference evidence="11" key="3">
    <citation type="submission" date="2025-09" db="UniProtKB">
        <authorList>
            <consortium name="Ensembl"/>
        </authorList>
    </citation>
    <scope>IDENTIFICATION</scope>
</reference>
<keyword evidence="9" id="KW-0472">Membrane</keyword>
<evidence type="ECO:0000256" key="2">
    <source>
        <dbReference type="ARBA" id="ARBA00014050"/>
    </source>
</evidence>
<dbReference type="InterPro" id="IPR013083">
    <property type="entry name" value="Znf_RING/FYVE/PHD"/>
</dbReference>
<dbReference type="UniPathway" id="UPA00143"/>
<dbReference type="InterPro" id="IPR017907">
    <property type="entry name" value="Znf_RING_CS"/>
</dbReference>
<dbReference type="AlphaFoldDB" id="A0A8C9S091"/>
<dbReference type="OrthoDB" id="8936585at2759"/>
<evidence type="ECO:0000256" key="7">
    <source>
        <dbReference type="ARBA" id="ARBA00031239"/>
    </source>
</evidence>
<organism evidence="11 12">
    <name type="scientific">Scleropages formosus</name>
    <name type="common">Asian bonytongue</name>
    <name type="synonym">Osteoglossum formosum</name>
    <dbReference type="NCBI Taxonomy" id="113540"/>
    <lineage>
        <taxon>Eukaryota</taxon>
        <taxon>Metazoa</taxon>
        <taxon>Chordata</taxon>
        <taxon>Craniata</taxon>
        <taxon>Vertebrata</taxon>
        <taxon>Euteleostomi</taxon>
        <taxon>Actinopterygii</taxon>
        <taxon>Neopterygii</taxon>
        <taxon>Teleostei</taxon>
        <taxon>Osteoglossocephala</taxon>
        <taxon>Osteoglossomorpha</taxon>
        <taxon>Osteoglossiformes</taxon>
        <taxon>Osteoglossidae</taxon>
        <taxon>Scleropages</taxon>
    </lineage>
</organism>
<dbReference type="SMART" id="SM00184">
    <property type="entry name" value="RING"/>
    <property type="match status" value="1"/>
</dbReference>
<dbReference type="GO" id="GO:0004842">
    <property type="term" value="F:ubiquitin-protein transferase activity"/>
    <property type="evidence" value="ECO:0007669"/>
    <property type="project" value="TreeGrafter"/>
</dbReference>
<dbReference type="Gene3D" id="3.30.40.10">
    <property type="entry name" value="Zinc/RING finger domain, C3HC4 (zinc finger)"/>
    <property type="match status" value="1"/>
</dbReference>
<dbReference type="PANTHER" id="PTHR46675:SF2">
    <property type="entry name" value="E3 UBIQUITIN-PROTEIN LIGASE RNF182"/>
    <property type="match status" value="1"/>
</dbReference>
<reference evidence="11" key="2">
    <citation type="submission" date="2025-08" db="UniProtKB">
        <authorList>
            <consortium name="Ensembl"/>
        </authorList>
    </citation>
    <scope>IDENTIFICATION</scope>
</reference>
<dbReference type="Ensembl" id="ENSSFOT00015024833.2">
    <property type="protein sequence ID" value="ENSSFOP00015024565.1"/>
    <property type="gene ID" value="ENSSFOG00015015797.2"/>
</dbReference>
<keyword evidence="5" id="KW-0862">Zinc</keyword>
<keyword evidence="9" id="KW-0812">Transmembrane</keyword>
<keyword evidence="12" id="KW-1185">Reference proteome</keyword>
<dbReference type="GO" id="GO:0005737">
    <property type="term" value="C:cytoplasm"/>
    <property type="evidence" value="ECO:0007669"/>
    <property type="project" value="TreeGrafter"/>
</dbReference>
<gene>
    <name evidence="11" type="primary">RNF182</name>
</gene>
<feature type="transmembrane region" description="Helical" evidence="9">
    <location>
        <begin position="207"/>
        <end position="226"/>
    </location>
</feature>
<feature type="domain" description="RING-type" evidence="10">
    <location>
        <begin position="17"/>
        <end position="65"/>
    </location>
</feature>
<dbReference type="SUPFAM" id="SSF57850">
    <property type="entry name" value="RING/U-box"/>
    <property type="match status" value="1"/>
</dbReference>
<dbReference type="GO" id="GO:0008270">
    <property type="term" value="F:zinc ion binding"/>
    <property type="evidence" value="ECO:0007669"/>
    <property type="project" value="UniProtKB-KW"/>
</dbReference>
<reference evidence="11 12" key="1">
    <citation type="submission" date="2019-04" db="EMBL/GenBank/DDBJ databases">
        <authorList>
            <consortium name="Wellcome Sanger Institute Data Sharing"/>
        </authorList>
    </citation>
    <scope>NUCLEOTIDE SEQUENCE [LARGE SCALE GENOMIC DNA]</scope>
</reference>
<dbReference type="PANTHER" id="PTHR46675">
    <property type="entry name" value="E3 UBIQUITIN-PROTEIN LIGASE RNF182"/>
    <property type="match status" value="1"/>
</dbReference>
<dbReference type="Proteomes" id="UP000694397">
    <property type="component" value="Chromosome 3"/>
</dbReference>
<proteinExistence type="predicted"/>
<dbReference type="PROSITE" id="PS50089">
    <property type="entry name" value="ZF_RING_2"/>
    <property type="match status" value="1"/>
</dbReference>
<feature type="transmembrane region" description="Helical" evidence="9">
    <location>
        <begin position="179"/>
        <end position="200"/>
    </location>
</feature>
<sequence>MMLEDEANELSLEALECKICFCLYTLGGRRPKVLDCCHRLCAKCLTKIMDLTDIQTEVVICPFCRYPTTLPQSVGSIPDDCNIMTALRYNRRNHGESTVADELLLSPKHLSSFVNSSSSSCRDSRYVVMTMTETAQELSNLYDTTPIPSSSSHDYLTSICWFWPTLNCATVICQTSARVLVWLFGLLYISSLPLGVYLLIVQRKMLGVLLISLVPSSMMMFMIYSLCQCLCQKFWDCISM</sequence>
<evidence type="ECO:0000313" key="12">
    <source>
        <dbReference type="Proteomes" id="UP000694397"/>
    </source>
</evidence>